<reference evidence="2 3" key="2">
    <citation type="submission" date="2020-03" db="EMBL/GenBank/DDBJ databases">
        <authorList>
            <person name="Ichikawa N."/>
            <person name="Kimura A."/>
            <person name="Kitahashi Y."/>
            <person name="Uohara A."/>
        </authorList>
    </citation>
    <scope>NUCLEOTIDE SEQUENCE [LARGE SCALE GENOMIC DNA]</scope>
    <source>
        <strain evidence="2 3">NBRC 108638</strain>
    </source>
</reference>
<dbReference type="Proteomes" id="UP000482960">
    <property type="component" value="Unassembled WGS sequence"/>
</dbReference>
<organism evidence="2 3">
    <name type="scientific">Phytohabitans rumicis</name>
    <dbReference type="NCBI Taxonomy" id="1076125"/>
    <lineage>
        <taxon>Bacteria</taxon>
        <taxon>Bacillati</taxon>
        <taxon>Actinomycetota</taxon>
        <taxon>Actinomycetes</taxon>
        <taxon>Micromonosporales</taxon>
        <taxon>Micromonosporaceae</taxon>
    </lineage>
</organism>
<proteinExistence type="predicted"/>
<keyword evidence="1" id="KW-0732">Signal</keyword>
<evidence type="ECO:0000313" key="3">
    <source>
        <dbReference type="Proteomes" id="UP000482960"/>
    </source>
</evidence>
<reference evidence="2 3" key="1">
    <citation type="submission" date="2020-03" db="EMBL/GenBank/DDBJ databases">
        <title>Whole genome shotgun sequence of Phytohabitans rumicis NBRC 108638.</title>
        <authorList>
            <person name="Komaki H."/>
            <person name="Tamura T."/>
        </authorList>
    </citation>
    <scope>NUCLEOTIDE SEQUENCE [LARGE SCALE GENOMIC DNA]</scope>
    <source>
        <strain evidence="2 3">NBRC 108638</strain>
    </source>
</reference>
<protein>
    <submittedName>
        <fullName evidence="2">Uncharacterized protein</fullName>
    </submittedName>
</protein>
<feature type="signal peptide" evidence="1">
    <location>
        <begin position="1"/>
        <end position="27"/>
    </location>
</feature>
<sequence>MYRNLRWLVAALAGTVALGLGVAPAAAATSSGTADRVRHGNASATFERLILAPTARGYEGTLPVTIHNGGTEASYFRLLFREPVAGSFKQTTPQQFCQTVVGDTGDRSTYECFLDRIAPGGDLTVHFTFRALTATKPYPMRADGGRIAISDSTSLDAPRSTYRGFTTLFRSTRGALHPARTYQQDQHADARLTVAGEVRLTRQPNGWYTGTLPVTVRHGTDAAHWGLRVGVTVTDDRATLVGTEPSEVPCYYTCDAPGDLFMEGEERSFDLLFEAPPDAVPGTVEATATLTTYWRYDEVTERTPADNTATFRVTIAP</sequence>
<dbReference type="AlphaFoldDB" id="A0A6V8LH62"/>
<evidence type="ECO:0000313" key="2">
    <source>
        <dbReference type="EMBL" id="GFJ94248.1"/>
    </source>
</evidence>
<name>A0A6V8LH62_9ACTN</name>
<dbReference type="EMBL" id="BLPG01000001">
    <property type="protein sequence ID" value="GFJ94248.1"/>
    <property type="molecule type" value="Genomic_DNA"/>
</dbReference>
<evidence type="ECO:0000256" key="1">
    <source>
        <dbReference type="SAM" id="SignalP"/>
    </source>
</evidence>
<dbReference type="RefSeq" id="WP_173081233.1">
    <property type="nucleotide sequence ID" value="NZ_BAABJB010000018.1"/>
</dbReference>
<accession>A0A6V8LH62</accession>
<keyword evidence="3" id="KW-1185">Reference proteome</keyword>
<comment type="caution">
    <text evidence="2">The sequence shown here is derived from an EMBL/GenBank/DDBJ whole genome shotgun (WGS) entry which is preliminary data.</text>
</comment>
<gene>
    <name evidence="2" type="ORF">Prum_078900</name>
</gene>
<feature type="chain" id="PRO_5028918607" evidence="1">
    <location>
        <begin position="28"/>
        <end position="317"/>
    </location>
</feature>